<dbReference type="InterPro" id="IPR009056">
    <property type="entry name" value="Cyt_c-like_dom"/>
</dbReference>
<feature type="domain" description="Cytochrome c" evidence="5">
    <location>
        <begin position="46"/>
        <end position="136"/>
    </location>
</feature>
<reference evidence="6 7" key="1">
    <citation type="journal article" date="2014" name="Int. J. Syst. Evol. Microbiol.">
        <title>Bradyrhizobium ottawaense sp. nov., a symbiotic nitrogen fixing bacterium from root nodules of soybeans in Canada.</title>
        <authorList>
            <person name="Yu X."/>
            <person name="Cloutier S."/>
            <person name="Tambong J.T."/>
            <person name="Bromfield E.S."/>
        </authorList>
    </citation>
    <scope>NUCLEOTIDE SEQUENCE [LARGE SCALE GENOMIC DNA]</scope>
    <source>
        <strain evidence="6 7">OO99</strain>
    </source>
</reference>
<evidence type="ECO:0000256" key="3">
    <source>
        <dbReference type="ARBA" id="ARBA00023004"/>
    </source>
</evidence>
<accession>A0A2U8P5N6</accession>
<keyword evidence="1 4" id="KW-0349">Heme</keyword>
<evidence type="ECO:0000256" key="4">
    <source>
        <dbReference type="PROSITE-ProRule" id="PRU00433"/>
    </source>
</evidence>
<dbReference type="Gene3D" id="1.10.760.10">
    <property type="entry name" value="Cytochrome c-like domain"/>
    <property type="match status" value="1"/>
</dbReference>
<evidence type="ECO:0000313" key="6">
    <source>
        <dbReference type="EMBL" id="AWL93022.1"/>
    </source>
</evidence>
<gene>
    <name evidence="6" type="ORF">CIT37_13015</name>
</gene>
<dbReference type="SUPFAM" id="SSF46626">
    <property type="entry name" value="Cytochrome c"/>
    <property type="match status" value="1"/>
</dbReference>
<keyword evidence="2 4" id="KW-0479">Metal-binding</keyword>
<dbReference type="AlphaFoldDB" id="A0A2U8P5N6"/>
<dbReference type="Proteomes" id="UP000215703">
    <property type="component" value="Chromosome"/>
</dbReference>
<dbReference type="InterPro" id="IPR036909">
    <property type="entry name" value="Cyt_c-like_dom_sf"/>
</dbReference>
<protein>
    <submittedName>
        <fullName evidence="6">Cytochrome C</fullName>
    </submittedName>
</protein>
<dbReference type="KEGG" id="bot:CIT37_13015"/>
<dbReference type="GO" id="GO:0009055">
    <property type="term" value="F:electron transfer activity"/>
    <property type="evidence" value="ECO:0007669"/>
    <property type="project" value="InterPro"/>
</dbReference>
<keyword evidence="3 4" id="KW-0408">Iron</keyword>
<dbReference type="RefSeq" id="WP_095425381.1">
    <property type="nucleotide sequence ID" value="NZ_CP029425.2"/>
</dbReference>
<organism evidence="6 7">
    <name type="scientific">Bradyrhizobium ottawaense</name>
    <dbReference type="NCBI Taxonomy" id="931866"/>
    <lineage>
        <taxon>Bacteria</taxon>
        <taxon>Pseudomonadati</taxon>
        <taxon>Pseudomonadota</taxon>
        <taxon>Alphaproteobacteria</taxon>
        <taxon>Hyphomicrobiales</taxon>
        <taxon>Nitrobacteraceae</taxon>
        <taxon>Bradyrhizobium</taxon>
    </lineage>
</organism>
<evidence type="ECO:0000313" key="7">
    <source>
        <dbReference type="Proteomes" id="UP000215703"/>
    </source>
</evidence>
<name>A0A2U8P5N6_9BRAD</name>
<dbReference type="EMBL" id="CP029425">
    <property type="protein sequence ID" value="AWL93022.1"/>
    <property type="molecule type" value="Genomic_DNA"/>
</dbReference>
<sequence>MRFTLPKWTALALTTAGLLVAAAVGAGFAWSGRQQTENIARAMTGGDPTRAPELIRRYGCAGCHTISGIPGGDGKVGGPLDGLRARVYIAGVASNTPDNLIQWMVTPQAFSPRTAMPATGITEGEARDVAAYLFAQ</sequence>
<dbReference type="Pfam" id="PF00034">
    <property type="entry name" value="Cytochrom_C"/>
    <property type="match status" value="1"/>
</dbReference>
<dbReference type="PROSITE" id="PS51007">
    <property type="entry name" value="CYTC"/>
    <property type="match status" value="1"/>
</dbReference>
<reference evidence="6 7" key="2">
    <citation type="journal article" date="2017" name="Syst. Appl. Microbiol.">
        <title>Soybeans inoculated with root zone soils of Canadian native legumes harbour diverse and novel Bradyrhizobium spp. that possess agricultural potential.</title>
        <authorList>
            <person name="Bromfield E.S.P."/>
            <person name="Cloutier S."/>
            <person name="Tambong J.T."/>
            <person name="Tran Thi T.V."/>
        </authorList>
    </citation>
    <scope>NUCLEOTIDE SEQUENCE [LARGE SCALE GENOMIC DNA]</scope>
    <source>
        <strain evidence="6 7">OO99</strain>
    </source>
</reference>
<evidence type="ECO:0000256" key="2">
    <source>
        <dbReference type="ARBA" id="ARBA00022723"/>
    </source>
</evidence>
<dbReference type="GO" id="GO:0046872">
    <property type="term" value="F:metal ion binding"/>
    <property type="evidence" value="ECO:0007669"/>
    <property type="project" value="UniProtKB-KW"/>
</dbReference>
<proteinExistence type="predicted"/>
<dbReference type="GO" id="GO:0020037">
    <property type="term" value="F:heme binding"/>
    <property type="evidence" value="ECO:0007669"/>
    <property type="project" value="InterPro"/>
</dbReference>
<evidence type="ECO:0000259" key="5">
    <source>
        <dbReference type="PROSITE" id="PS51007"/>
    </source>
</evidence>
<evidence type="ECO:0000256" key="1">
    <source>
        <dbReference type="ARBA" id="ARBA00022617"/>
    </source>
</evidence>
<dbReference type="GeneID" id="92963554"/>